<keyword evidence="3" id="KW-1185">Reference proteome</keyword>
<name>A0A8T2UVZ2_CERRI</name>
<protein>
    <recommendedName>
        <fullName evidence="1">NADP-dependent oxidoreductase domain-containing protein</fullName>
    </recommendedName>
</protein>
<dbReference type="Gene3D" id="3.20.20.100">
    <property type="entry name" value="NADP-dependent oxidoreductase domain"/>
    <property type="match status" value="1"/>
</dbReference>
<dbReference type="SUPFAM" id="SSF51430">
    <property type="entry name" value="NAD(P)-linked oxidoreductase"/>
    <property type="match status" value="1"/>
</dbReference>
<dbReference type="InterPro" id="IPR053135">
    <property type="entry name" value="AKR2_Oxidoreductase"/>
</dbReference>
<evidence type="ECO:0000313" key="2">
    <source>
        <dbReference type="EMBL" id="KAH7438066.1"/>
    </source>
</evidence>
<dbReference type="CDD" id="cd19099">
    <property type="entry name" value="AKR_unchar"/>
    <property type="match status" value="1"/>
</dbReference>
<dbReference type="Pfam" id="PF00248">
    <property type="entry name" value="Aldo_ket_red"/>
    <property type="match status" value="1"/>
</dbReference>
<gene>
    <name evidence="2" type="ORF">KP509_05G103600</name>
</gene>
<comment type="caution">
    <text evidence="2">The sequence shown here is derived from an EMBL/GenBank/DDBJ whole genome shotgun (WGS) entry which is preliminary data.</text>
</comment>
<sequence length="462" mass="50737">MAAAAAGHQQLHQSLGGAASTDAGRRVASYCRNYKTLEEEMATCRGLVPRLFSYSARLWRLCDSQNQKRLPFSTCAYSSPAVSVETLAEPSSYIPGRADFFGTSQYAQRIGSNAGPGHFRQLKVGGQLGNLIVSSLGIGTFGGSEYEEVDKDYIRNIIRGFDLGINVIDTASNYRSMHSELAIGEGMAKAIQQGIIQRNEVVVCTKGGFLSFDYRETVEPRTYIEDKYVKTGLFQWEEFVGGVHCLATPFVMNQLEISRRNLGLETIDIYYLHNPEIELGAVSRSVVLSRVRNLFVALEQAVRDGKISMYGVSSWNAFRVTSGAKNYLSLEELVNFAKAAAGGEDHHFRAVMVPFNVHLQDVANNATQSIRGKRVPLLHAAAHFGINVIASSPLFQGALAKNLSPDVKKRFPELGESRTDAQCALQFSRTFPGILTTLTGMSKVSHMEENAAIIRRPAMSQS</sequence>
<proteinExistence type="predicted"/>
<dbReference type="EMBL" id="CM035410">
    <property type="protein sequence ID" value="KAH7438066.1"/>
    <property type="molecule type" value="Genomic_DNA"/>
</dbReference>
<dbReference type="OMA" id="WEENSAI"/>
<dbReference type="Proteomes" id="UP000825935">
    <property type="component" value="Chromosome 5"/>
</dbReference>
<dbReference type="InterPro" id="IPR023210">
    <property type="entry name" value="NADP_OxRdtase_dom"/>
</dbReference>
<dbReference type="PANTHER" id="PTHR43312:SF1">
    <property type="entry name" value="NADP-DEPENDENT OXIDOREDUCTASE DOMAIN-CONTAINING PROTEIN"/>
    <property type="match status" value="1"/>
</dbReference>
<evidence type="ECO:0000259" key="1">
    <source>
        <dbReference type="Pfam" id="PF00248"/>
    </source>
</evidence>
<dbReference type="PANTHER" id="PTHR43312">
    <property type="entry name" value="D-THREO-ALDOSE 1-DEHYDROGENASE"/>
    <property type="match status" value="1"/>
</dbReference>
<dbReference type="AlphaFoldDB" id="A0A8T2UVZ2"/>
<dbReference type="InterPro" id="IPR036812">
    <property type="entry name" value="NAD(P)_OxRdtase_dom_sf"/>
</dbReference>
<organism evidence="2 3">
    <name type="scientific">Ceratopteris richardii</name>
    <name type="common">Triangle waterfern</name>
    <dbReference type="NCBI Taxonomy" id="49495"/>
    <lineage>
        <taxon>Eukaryota</taxon>
        <taxon>Viridiplantae</taxon>
        <taxon>Streptophyta</taxon>
        <taxon>Embryophyta</taxon>
        <taxon>Tracheophyta</taxon>
        <taxon>Polypodiopsida</taxon>
        <taxon>Polypodiidae</taxon>
        <taxon>Polypodiales</taxon>
        <taxon>Pteridineae</taxon>
        <taxon>Pteridaceae</taxon>
        <taxon>Parkerioideae</taxon>
        <taxon>Ceratopteris</taxon>
    </lineage>
</organism>
<reference evidence="2" key="1">
    <citation type="submission" date="2021-08" db="EMBL/GenBank/DDBJ databases">
        <title>WGS assembly of Ceratopteris richardii.</title>
        <authorList>
            <person name="Marchant D.B."/>
            <person name="Chen G."/>
            <person name="Jenkins J."/>
            <person name="Shu S."/>
            <person name="Leebens-Mack J."/>
            <person name="Grimwood J."/>
            <person name="Schmutz J."/>
            <person name="Soltis P."/>
            <person name="Soltis D."/>
            <person name="Chen Z.-H."/>
        </authorList>
    </citation>
    <scope>NUCLEOTIDE SEQUENCE</scope>
    <source>
        <strain evidence="2">Whitten #5841</strain>
        <tissue evidence="2">Leaf</tissue>
    </source>
</reference>
<accession>A0A8T2UVZ2</accession>
<evidence type="ECO:0000313" key="3">
    <source>
        <dbReference type="Proteomes" id="UP000825935"/>
    </source>
</evidence>
<feature type="domain" description="NADP-dependent oxidoreductase" evidence="1">
    <location>
        <begin position="136"/>
        <end position="441"/>
    </location>
</feature>
<dbReference type="OrthoDB" id="48988at2759"/>